<dbReference type="SMART" id="SM00248">
    <property type="entry name" value="ANK"/>
    <property type="match status" value="3"/>
</dbReference>
<dbReference type="InterPro" id="IPR039146">
    <property type="entry name" value="GPANK1"/>
</dbReference>
<dbReference type="PANTHER" id="PTHR20923:SF1">
    <property type="entry name" value="G PATCH DOMAIN AND ANKYRIN REPEAT-CONTAINING PROTEIN 1"/>
    <property type="match status" value="1"/>
</dbReference>
<dbReference type="PROSITE" id="PS50088">
    <property type="entry name" value="ANK_REPEAT"/>
    <property type="match status" value="1"/>
</dbReference>
<reference evidence="3" key="2">
    <citation type="submission" date="2022-10" db="EMBL/GenBank/DDBJ databases">
        <authorList>
            <consortium name="ENA_rothamsted_submissions"/>
            <consortium name="culmorum"/>
            <person name="King R."/>
        </authorList>
    </citation>
    <scope>NUCLEOTIDE SEQUENCE</scope>
</reference>
<protein>
    <recommendedName>
        <fullName evidence="2">G-patch domain-containing protein</fullName>
    </recommendedName>
</protein>
<dbReference type="OrthoDB" id="4735278at2759"/>
<evidence type="ECO:0000313" key="3">
    <source>
        <dbReference type="EMBL" id="CAG9788890.1"/>
    </source>
</evidence>
<feature type="domain" description="G-patch" evidence="2">
    <location>
        <begin position="229"/>
        <end position="275"/>
    </location>
</feature>
<dbReference type="InterPro" id="IPR002110">
    <property type="entry name" value="Ankyrin_rpt"/>
</dbReference>
<accession>A0A9N9WEQ7</accession>
<dbReference type="InterPro" id="IPR036770">
    <property type="entry name" value="Ankyrin_rpt-contain_sf"/>
</dbReference>
<dbReference type="SUPFAM" id="SSF48403">
    <property type="entry name" value="Ankyrin repeat"/>
    <property type="match status" value="1"/>
</dbReference>
<dbReference type="AlphaFoldDB" id="A0A9N9WEQ7"/>
<reference evidence="3" key="1">
    <citation type="submission" date="2021-12" db="EMBL/GenBank/DDBJ databases">
        <authorList>
            <person name="King R."/>
        </authorList>
    </citation>
    <scope>NUCLEOTIDE SEQUENCE</scope>
</reference>
<keyword evidence="4" id="KW-1185">Reference proteome</keyword>
<dbReference type="GO" id="GO:0003676">
    <property type="term" value="F:nucleic acid binding"/>
    <property type="evidence" value="ECO:0007669"/>
    <property type="project" value="InterPro"/>
</dbReference>
<feature type="repeat" description="ANK" evidence="1">
    <location>
        <begin position="109"/>
        <end position="141"/>
    </location>
</feature>
<sequence>MFKNYSNFVKSCNSCIEQVPFQKPILVNGEEAKRTYLSIVKLTETERNKEHLKDNPTSSLLQEKCASHGLSDRHISDKDLFLSVQNDDIDTLKQALDNCPDMLSRLDEYGWSLLMIACQASSTNIVRELLNRGIDTSIRDKAGNSAQSLVIKNKNYVIADLLLSHKNRVEDHHYDNINNTKHLEEITEFFCEQCNFKVNTSRNAHFSSTIHNLNLSKGKKIPSHYIIPETNKGFQIMLKVGWDKKSGLGPKGIGTKYPIKTVQKKDRLGLGHRKKIDIREKNGTIKVTNKKIMIKDSSNDREMEVNFRRQFY</sequence>
<dbReference type="InterPro" id="IPR000467">
    <property type="entry name" value="G_patch_dom"/>
</dbReference>
<keyword evidence="1" id="KW-0040">ANK repeat</keyword>
<dbReference type="Proteomes" id="UP001153714">
    <property type="component" value="Chromosome 2"/>
</dbReference>
<organism evidence="3 4">
    <name type="scientific">Diatraea saccharalis</name>
    <name type="common">sugarcane borer</name>
    <dbReference type="NCBI Taxonomy" id="40085"/>
    <lineage>
        <taxon>Eukaryota</taxon>
        <taxon>Metazoa</taxon>
        <taxon>Ecdysozoa</taxon>
        <taxon>Arthropoda</taxon>
        <taxon>Hexapoda</taxon>
        <taxon>Insecta</taxon>
        <taxon>Pterygota</taxon>
        <taxon>Neoptera</taxon>
        <taxon>Endopterygota</taxon>
        <taxon>Lepidoptera</taxon>
        <taxon>Glossata</taxon>
        <taxon>Ditrysia</taxon>
        <taxon>Pyraloidea</taxon>
        <taxon>Crambidae</taxon>
        <taxon>Crambinae</taxon>
        <taxon>Diatraea</taxon>
    </lineage>
</organism>
<dbReference type="PROSITE" id="PS50297">
    <property type="entry name" value="ANK_REP_REGION"/>
    <property type="match status" value="1"/>
</dbReference>
<dbReference type="SMART" id="SM00443">
    <property type="entry name" value="G_patch"/>
    <property type="match status" value="1"/>
</dbReference>
<dbReference type="Gene3D" id="1.25.40.20">
    <property type="entry name" value="Ankyrin repeat-containing domain"/>
    <property type="match status" value="1"/>
</dbReference>
<evidence type="ECO:0000256" key="1">
    <source>
        <dbReference type="PROSITE-ProRule" id="PRU00023"/>
    </source>
</evidence>
<proteinExistence type="predicted"/>
<evidence type="ECO:0000259" key="2">
    <source>
        <dbReference type="PROSITE" id="PS50174"/>
    </source>
</evidence>
<dbReference type="PANTHER" id="PTHR20923">
    <property type="entry name" value="BAT4 PROTEIN-RELATED"/>
    <property type="match status" value="1"/>
</dbReference>
<dbReference type="Pfam" id="PF01585">
    <property type="entry name" value="G-patch"/>
    <property type="match status" value="1"/>
</dbReference>
<dbReference type="Pfam" id="PF12796">
    <property type="entry name" value="Ank_2"/>
    <property type="match status" value="1"/>
</dbReference>
<evidence type="ECO:0000313" key="4">
    <source>
        <dbReference type="Proteomes" id="UP001153714"/>
    </source>
</evidence>
<gene>
    <name evidence="3" type="ORF">DIATSA_LOCUS6671</name>
</gene>
<name>A0A9N9WEQ7_9NEOP</name>
<dbReference type="PROSITE" id="PS50174">
    <property type="entry name" value="G_PATCH"/>
    <property type="match status" value="1"/>
</dbReference>
<dbReference type="EMBL" id="OU893333">
    <property type="protein sequence ID" value="CAG9788890.1"/>
    <property type="molecule type" value="Genomic_DNA"/>
</dbReference>